<evidence type="ECO:0000256" key="1">
    <source>
        <dbReference type="SAM" id="Phobius"/>
    </source>
</evidence>
<dbReference type="EMBL" id="CP018791">
    <property type="protein sequence ID" value="ARR02223.1"/>
    <property type="molecule type" value="Genomic_DNA"/>
</dbReference>
<keyword evidence="1" id="KW-0472">Membrane</keyword>
<reference evidence="2 3" key="1">
    <citation type="journal article" date="2017" name="Genome Biol. Evol.">
        <title>Comparative Genomic Analysis Identifies a Campylobacter Clade Deficient in Selenium Metabolism.</title>
        <authorList>
            <person name="Miller W.G."/>
            <person name="Yee E."/>
            <person name="Lopes B.S."/>
            <person name="Chapman M.H."/>
            <person name="Huynh S."/>
            <person name="Bono J.L."/>
            <person name="Parker C.T."/>
            <person name="Strachan N.J.C."/>
            <person name="Forbes K.J."/>
        </authorList>
    </citation>
    <scope>NUCLEOTIDE SEQUENCE [LARGE SCALE GENOMIC DNA]</scope>
    <source>
        <strain evidence="2 3">RM8964</strain>
    </source>
</reference>
<dbReference type="OrthoDB" id="9901664at2"/>
<dbReference type="STRING" id="1660074.CVIC8964_0811"/>
<feature type="transmembrane region" description="Helical" evidence="1">
    <location>
        <begin position="12"/>
        <end position="30"/>
    </location>
</feature>
<proteinExistence type="predicted"/>
<dbReference type="AlphaFoldDB" id="A0A1X9T183"/>
<protein>
    <submittedName>
        <fullName evidence="2">Uncharacterized protein</fullName>
    </submittedName>
</protein>
<gene>
    <name evidence="2" type="ORF">CVIC8964_0811</name>
</gene>
<evidence type="ECO:0000313" key="3">
    <source>
        <dbReference type="Proteomes" id="UP000194265"/>
    </source>
</evidence>
<name>A0A1X9T183_9BACT</name>
<evidence type="ECO:0000313" key="2">
    <source>
        <dbReference type="EMBL" id="ARR02223.1"/>
    </source>
</evidence>
<dbReference type="Proteomes" id="UP000194265">
    <property type="component" value="Chromosome"/>
</dbReference>
<keyword evidence="1" id="KW-0812">Transmembrane</keyword>
<keyword evidence="1" id="KW-1133">Transmembrane helix</keyword>
<organism evidence="2 3">
    <name type="scientific">Campylobacter vicugnae</name>
    <dbReference type="NCBI Taxonomy" id="1660076"/>
    <lineage>
        <taxon>Bacteria</taxon>
        <taxon>Pseudomonadati</taxon>
        <taxon>Campylobacterota</taxon>
        <taxon>Epsilonproteobacteria</taxon>
        <taxon>Campylobacterales</taxon>
        <taxon>Campylobacteraceae</taxon>
        <taxon>Campylobacter</taxon>
    </lineage>
</organism>
<accession>A0A1X9T183</accession>
<dbReference type="RefSeq" id="WP_086333669.1">
    <property type="nucleotide sequence ID" value="NZ_CP018791.1"/>
</dbReference>
<sequence length="146" mass="16424">MVENEVLKAVESGGIIALLIVAVVAFFKIAKMLYEGRIQDLRESKLNRQQVDLVADKIDEAINEIKSSKEAIVSELQKQHLVSESNSTNQLAMIRMLEQLANAKLDKIEKDLIEVKNSTKDTQSILHNIKSAGVARRQENNIKLRD</sequence>